<proteinExistence type="predicted"/>
<dbReference type="EMBL" id="LT629705">
    <property type="protein sequence ID" value="SDN42249.1"/>
    <property type="molecule type" value="Genomic_DNA"/>
</dbReference>
<evidence type="ECO:0000313" key="1">
    <source>
        <dbReference type="EMBL" id="SDN42249.1"/>
    </source>
</evidence>
<evidence type="ECO:0000313" key="2">
    <source>
        <dbReference type="Proteomes" id="UP000198827"/>
    </source>
</evidence>
<dbReference type="OrthoDB" id="5190630at2"/>
<dbReference type="Proteomes" id="UP000198827">
    <property type="component" value="Chromosome I"/>
</dbReference>
<organism evidence="1 2">
    <name type="scientific">Pseudomonas arsenicoxydans</name>
    <dbReference type="NCBI Taxonomy" id="702115"/>
    <lineage>
        <taxon>Bacteria</taxon>
        <taxon>Pseudomonadati</taxon>
        <taxon>Pseudomonadota</taxon>
        <taxon>Gammaproteobacteria</taxon>
        <taxon>Pseudomonadales</taxon>
        <taxon>Pseudomonadaceae</taxon>
        <taxon>Pseudomonas</taxon>
    </lineage>
</organism>
<reference evidence="1 2" key="1">
    <citation type="submission" date="2016-10" db="EMBL/GenBank/DDBJ databases">
        <authorList>
            <person name="de Groot N.N."/>
        </authorList>
    </citation>
    <scope>NUCLEOTIDE SEQUENCE [LARGE SCALE GENOMIC DNA]</scope>
    <source>
        <strain evidence="1 2">CECT 7543</strain>
    </source>
</reference>
<name>A0A1H0B9E0_9PSED</name>
<accession>A0A1H0B9E0</accession>
<dbReference type="AlphaFoldDB" id="A0A1H0B9E0"/>
<dbReference type="RefSeq" id="WP_090175893.1">
    <property type="nucleotide sequence ID" value="NZ_LT629705.1"/>
</dbReference>
<sequence length="290" mass="34206">MEFTDPKVQSALIAAAVTIVTLLLRAITKPIWERNFHKFKLESDYKYDQRKKVREAISKYKVPLLNSAESLNHRLWNFSKNASKAWHIQRDGENISDKYYLLSFCYRFLLFFSLCRKIDLELVYLDSTVSTKKDLDFLKYLKLFPQIFSDTEIFKGTGYNQSVATDHFFSDEFREIVREMSSDDKMLSYSEFKKKVEEKEFTHLITYFSGISVDHSCLRWQVLNSFHFILMAFLNDYGYDFQKTSREKISGLAKSLPPNRLIKNAYTFIERACLNNNKEVRNVMSAFSDV</sequence>
<protein>
    <submittedName>
        <fullName evidence="1">Uncharacterized protein</fullName>
    </submittedName>
</protein>
<gene>
    <name evidence="1" type="ORF">SAMN04489798_0267</name>
</gene>